<evidence type="ECO:0000256" key="2">
    <source>
        <dbReference type="ARBA" id="ARBA00023015"/>
    </source>
</evidence>
<dbReference type="Pfam" id="PF03466">
    <property type="entry name" value="LysR_substrate"/>
    <property type="match status" value="1"/>
</dbReference>
<protein>
    <submittedName>
        <fullName evidence="6">LysR family transcriptional regulator</fullName>
    </submittedName>
</protein>
<dbReference type="GO" id="GO:0043565">
    <property type="term" value="F:sequence-specific DNA binding"/>
    <property type="evidence" value="ECO:0007669"/>
    <property type="project" value="TreeGrafter"/>
</dbReference>
<dbReference type="PANTHER" id="PTHR30537">
    <property type="entry name" value="HTH-TYPE TRANSCRIPTIONAL REGULATOR"/>
    <property type="match status" value="1"/>
</dbReference>
<gene>
    <name evidence="6" type="ORF">E3D00_05025</name>
</gene>
<reference evidence="6 7" key="1">
    <citation type="submission" date="2019-03" db="EMBL/GenBank/DDBJ databases">
        <title>The complete genome sequence of Swingsia samuiensis NBRC107927(T).</title>
        <authorList>
            <person name="Chua K.-O."/>
            <person name="Chan K.-G."/>
            <person name="See-Too W.-S."/>
        </authorList>
    </citation>
    <scope>NUCLEOTIDE SEQUENCE [LARGE SCALE GENOMIC DNA]</scope>
    <source>
        <strain evidence="6 7">AH83</strain>
    </source>
</reference>
<name>A0A4Y6UMV1_9PROT</name>
<dbReference type="PROSITE" id="PS50931">
    <property type="entry name" value="HTH_LYSR"/>
    <property type="match status" value="1"/>
</dbReference>
<dbReference type="SUPFAM" id="SSF53850">
    <property type="entry name" value="Periplasmic binding protein-like II"/>
    <property type="match status" value="1"/>
</dbReference>
<evidence type="ECO:0000259" key="5">
    <source>
        <dbReference type="PROSITE" id="PS50931"/>
    </source>
</evidence>
<dbReference type="Pfam" id="PF00126">
    <property type="entry name" value="HTH_1"/>
    <property type="match status" value="1"/>
</dbReference>
<dbReference type="PANTHER" id="PTHR30537:SF5">
    <property type="entry name" value="HTH-TYPE TRANSCRIPTIONAL ACTIVATOR TTDR-RELATED"/>
    <property type="match status" value="1"/>
</dbReference>
<dbReference type="GO" id="GO:0006351">
    <property type="term" value="P:DNA-templated transcription"/>
    <property type="evidence" value="ECO:0007669"/>
    <property type="project" value="TreeGrafter"/>
</dbReference>
<dbReference type="EMBL" id="CP038141">
    <property type="protein sequence ID" value="QDH17998.1"/>
    <property type="molecule type" value="Genomic_DNA"/>
</dbReference>
<keyword evidence="4" id="KW-0804">Transcription</keyword>
<feature type="domain" description="HTH lysR-type" evidence="5">
    <location>
        <begin position="4"/>
        <end position="61"/>
    </location>
</feature>
<dbReference type="Gene3D" id="3.40.190.290">
    <property type="match status" value="1"/>
</dbReference>
<dbReference type="InterPro" id="IPR036390">
    <property type="entry name" value="WH_DNA-bd_sf"/>
</dbReference>
<dbReference type="OrthoDB" id="9812435at2"/>
<dbReference type="SUPFAM" id="SSF46785">
    <property type="entry name" value="Winged helix' DNA-binding domain"/>
    <property type="match status" value="1"/>
</dbReference>
<keyword evidence="3" id="KW-0238">DNA-binding</keyword>
<evidence type="ECO:0000256" key="4">
    <source>
        <dbReference type="ARBA" id="ARBA00023163"/>
    </source>
</evidence>
<dbReference type="InterPro" id="IPR058163">
    <property type="entry name" value="LysR-type_TF_proteobact-type"/>
</dbReference>
<dbReference type="Gene3D" id="1.10.10.10">
    <property type="entry name" value="Winged helix-like DNA-binding domain superfamily/Winged helix DNA-binding domain"/>
    <property type="match status" value="1"/>
</dbReference>
<evidence type="ECO:0000256" key="1">
    <source>
        <dbReference type="ARBA" id="ARBA00009437"/>
    </source>
</evidence>
<evidence type="ECO:0000313" key="6">
    <source>
        <dbReference type="EMBL" id="QDH17998.1"/>
    </source>
</evidence>
<keyword evidence="7" id="KW-1185">Reference proteome</keyword>
<evidence type="ECO:0000313" key="7">
    <source>
        <dbReference type="Proteomes" id="UP000316313"/>
    </source>
</evidence>
<proteinExistence type="inferred from homology"/>
<dbReference type="KEGG" id="ssam:E3D00_05025"/>
<dbReference type="InterPro" id="IPR036388">
    <property type="entry name" value="WH-like_DNA-bd_sf"/>
</dbReference>
<organism evidence="6 7">
    <name type="scientific">Swingsia samuiensis</name>
    <dbReference type="NCBI Taxonomy" id="1293412"/>
    <lineage>
        <taxon>Bacteria</taxon>
        <taxon>Pseudomonadati</taxon>
        <taxon>Pseudomonadota</taxon>
        <taxon>Alphaproteobacteria</taxon>
        <taxon>Acetobacterales</taxon>
        <taxon>Acetobacteraceae</taxon>
        <taxon>Swingsia</taxon>
    </lineage>
</organism>
<dbReference type="InterPro" id="IPR000847">
    <property type="entry name" value="LysR_HTH_N"/>
</dbReference>
<dbReference type="FunFam" id="1.10.10.10:FF:000001">
    <property type="entry name" value="LysR family transcriptional regulator"/>
    <property type="match status" value="1"/>
</dbReference>
<dbReference type="AlphaFoldDB" id="A0A4Y6UMV1"/>
<dbReference type="InterPro" id="IPR005119">
    <property type="entry name" value="LysR_subst-bd"/>
</dbReference>
<dbReference type="PRINTS" id="PR00039">
    <property type="entry name" value="HTHLYSR"/>
</dbReference>
<keyword evidence="2" id="KW-0805">Transcription regulation</keyword>
<dbReference type="Proteomes" id="UP000316313">
    <property type="component" value="Chromosome"/>
</dbReference>
<dbReference type="RefSeq" id="WP_141462380.1">
    <property type="nucleotide sequence ID" value="NZ_CP038141.1"/>
</dbReference>
<dbReference type="CDD" id="cd08422">
    <property type="entry name" value="PBP2_CrgA_like"/>
    <property type="match status" value="1"/>
</dbReference>
<sequence>MRLPDFEAWAIFAKVAERGSFARAAEDIKLSKPTVSKAVTRLEQTLGISLFNRNSRQMSLTETGRHVLEHANRIIAEAEAAEAEAKGSILQPAGMVRIAAPMTFSLQHIAPILPKFLKQYPHIDISLDLSDTVIDLVANGVDLAIRIASLSDSALRARHLCPVKLLLVASPAWLDQNGRPSHPSELAPKKAFVYTNGHSPGIIKMRHIKTKEDYTFYQSSRLQTNNAEAVLPALYAQLGFGLFPEFMIGEKLKSGELEQILPEWEVPSIGIYIVTPPSPLRPARVSAFTDFLIKEFENPPWVQK</sequence>
<accession>A0A4Y6UMV1</accession>
<dbReference type="GO" id="GO:0003700">
    <property type="term" value="F:DNA-binding transcription factor activity"/>
    <property type="evidence" value="ECO:0007669"/>
    <property type="project" value="InterPro"/>
</dbReference>
<comment type="similarity">
    <text evidence="1">Belongs to the LysR transcriptional regulatory family.</text>
</comment>
<evidence type="ECO:0000256" key="3">
    <source>
        <dbReference type="ARBA" id="ARBA00023125"/>
    </source>
</evidence>